<dbReference type="GO" id="GO:0003677">
    <property type="term" value="F:DNA binding"/>
    <property type="evidence" value="ECO:0007669"/>
    <property type="project" value="InterPro"/>
</dbReference>
<dbReference type="PRINTS" id="PR00506">
    <property type="entry name" value="D21N6MTFRASE"/>
</dbReference>
<dbReference type="EMBL" id="CP060131">
    <property type="protein sequence ID" value="QNG52601.1"/>
    <property type="molecule type" value="Genomic_DNA"/>
</dbReference>
<keyword evidence="2" id="KW-0489">Methyltransferase</keyword>
<gene>
    <name evidence="6" type="ORF">H6H00_00465</name>
</gene>
<dbReference type="PROSITE" id="PS00092">
    <property type="entry name" value="N6_MTASE"/>
    <property type="match status" value="1"/>
</dbReference>
<keyword evidence="4" id="KW-0949">S-adenosyl-L-methionine</keyword>
<evidence type="ECO:0000313" key="7">
    <source>
        <dbReference type="Proteomes" id="UP000515728"/>
    </source>
</evidence>
<keyword evidence="3" id="KW-0808">Transferase</keyword>
<dbReference type="REBASE" id="441528">
    <property type="entry name" value="M.Psp1532ORF465P"/>
</dbReference>
<proteinExistence type="inferred from homology"/>
<name>A0A7G7MIJ0_9PSEU</name>
<feature type="domain" description="DNA methylase N-4/N-6" evidence="5">
    <location>
        <begin position="161"/>
        <end position="486"/>
    </location>
</feature>
<dbReference type="InterPro" id="IPR002941">
    <property type="entry name" value="DNA_methylase_N4/N6"/>
</dbReference>
<dbReference type="GO" id="GO:0032259">
    <property type="term" value="P:methylation"/>
    <property type="evidence" value="ECO:0007669"/>
    <property type="project" value="UniProtKB-KW"/>
</dbReference>
<dbReference type="GO" id="GO:0008170">
    <property type="term" value="F:N-methyltransferase activity"/>
    <property type="evidence" value="ECO:0007669"/>
    <property type="project" value="InterPro"/>
</dbReference>
<evidence type="ECO:0000256" key="4">
    <source>
        <dbReference type="ARBA" id="ARBA00022691"/>
    </source>
</evidence>
<dbReference type="RefSeq" id="WP_185719430.1">
    <property type="nucleotide sequence ID" value="NZ_BAAAWI010000001.1"/>
</dbReference>
<comment type="similarity">
    <text evidence="1">Belongs to the N(4)/N(6)-methyltransferase family.</text>
</comment>
<dbReference type="InterPro" id="IPR029063">
    <property type="entry name" value="SAM-dependent_MTases_sf"/>
</dbReference>
<evidence type="ECO:0000256" key="3">
    <source>
        <dbReference type="ARBA" id="ARBA00022679"/>
    </source>
</evidence>
<accession>A0A7G7MIJ0</accession>
<dbReference type="Proteomes" id="UP000515728">
    <property type="component" value="Chromosome"/>
</dbReference>
<evidence type="ECO:0000256" key="2">
    <source>
        <dbReference type="ARBA" id="ARBA00022603"/>
    </source>
</evidence>
<evidence type="ECO:0000313" key="6">
    <source>
        <dbReference type="EMBL" id="QNG52601.1"/>
    </source>
</evidence>
<reference evidence="6 7" key="1">
    <citation type="submission" date="2020-08" db="EMBL/GenBank/DDBJ databases">
        <authorList>
            <person name="Mo P."/>
        </authorList>
    </citation>
    <scope>NUCLEOTIDE SEQUENCE [LARGE SCALE GENOMIC DNA]</scope>
    <source>
        <strain evidence="6 7">CGMCC 4.1532</strain>
    </source>
</reference>
<dbReference type="InterPro" id="IPR002295">
    <property type="entry name" value="N4/N6-MTase_EcoPI_Mod-like"/>
</dbReference>
<dbReference type="Gene3D" id="3.40.50.150">
    <property type="entry name" value="Vaccinia Virus protein VP39"/>
    <property type="match status" value="1"/>
</dbReference>
<dbReference type="SUPFAM" id="SSF53335">
    <property type="entry name" value="S-adenosyl-L-methionine-dependent methyltransferases"/>
    <property type="match status" value="1"/>
</dbReference>
<dbReference type="KEGG" id="ppel:H6H00_00465"/>
<keyword evidence="7" id="KW-1185">Reference proteome</keyword>
<protein>
    <submittedName>
        <fullName evidence="6">Site-specific DNA-methyltransferase</fullName>
    </submittedName>
</protein>
<dbReference type="Pfam" id="PF01555">
    <property type="entry name" value="N6_N4_Mtase"/>
    <property type="match status" value="1"/>
</dbReference>
<evidence type="ECO:0000259" key="5">
    <source>
        <dbReference type="Pfam" id="PF01555"/>
    </source>
</evidence>
<evidence type="ECO:0000256" key="1">
    <source>
        <dbReference type="ARBA" id="ARBA00006594"/>
    </source>
</evidence>
<dbReference type="AlphaFoldDB" id="A0A7G7MIJ0"/>
<dbReference type="InterPro" id="IPR002052">
    <property type="entry name" value="DNA_methylase_N6_adenine_CS"/>
</dbReference>
<sequence length="675" mass="75778">MSRLNDLIRQLRLKDPALADDLEREVGALADRRSFGLNFERHTPEAVELPGRQVRRGDKVRILPPRGTMPTKSDERLWRVASIDRAGDARAAALESLDGEDSQSVTVADLVVVAEFREPIYPGLVSTGKVERGGDTPFHTVINAENYHALQTLLFTHRGKVDCIYIDPPYNTGSADWIYNDRYVSGDDLYRHSKWLAFIERRLVLARELLAETGIIIVAIGDDEHHRLRMLLDQVFGDGNFLSDVVWQGGRKNDSRYVSNGADYMLIFAKNESALAAEGVRWREKKPGVDEALAAAASIWVECGGDHTAATVKWRAWIRNFKRQGTSSDAVTRFVNLDKNGRPIRTDADLRSPNPRPNLQYELLHPVTGRPVRMHPNGWRYSRETMSQMIARGLVYFGPDHTTGAGGVSYLDTMDTHVPESVFIRDRNSSGRQLIAILGDRRFPNPKDHDVLRRWIRLAAPSDGVVLDFFGGSGTTTEAVMRLNEEDGGTRLSILVTNNELDAKVAQVLTKAGHRRGDAEWEAKGVHEYVTRPRITTVATGERPDGSTYDDTVPANVEFFDLTYEAPLRVASNREFGRIAPLLWLRAGSRGRRIDDISTGWDVADTYGVIADFDHAEKFVRALADEPDAALAFVVTDEDWLFESMCRDLPEHVEPVRLYAAYLRNFELESGRGAR</sequence>
<organism evidence="6 7">
    <name type="scientific">Pseudonocardia petroleophila</name>
    <dbReference type="NCBI Taxonomy" id="37331"/>
    <lineage>
        <taxon>Bacteria</taxon>
        <taxon>Bacillati</taxon>
        <taxon>Actinomycetota</taxon>
        <taxon>Actinomycetes</taxon>
        <taxon>Pseudonocardiales</taxon>
        <taxon>Pseudonocardiaceae</taxon>
        <taxon>Pseudonocardia</taxon>
    </lineage>
</organism>